<sequence>MAKFVSDNRRQADLAEDAGKPKPPDPAVRQAEVVALANELSIVLRNAGWIVDVAPFEIDDYRTTTLTIAAKNSTKLQ</sequence>
<organism evidence="2 3">
    <name type="scientific">Plantimonas leprariae</name>
    <dbReference type="NCBI Taxonomy" id="2615207"/>
    <lineage>
        <taxon>Bacteria</taxon>
        <taxon>Pseudomonadati</taxon>
        <taxon>Pseudomonadota</taxon>
        <taxon>Alphaproteobacteria</taxon>
        <taxon>Hyphomicrobiales</taxon>
        <taxon>Aurantimonadaceae</taxon>
        <taxon>Plantimonas</taxon>
    </lineage>
</organism>
<proteinExistence type="predicted"/>
<gene>
    <name evidence="2" type="ORF">F6X38_04470</name>
</gene>
<reference evidence="2 3" key="1">
    <citation type="submission" date="2019-09" db="EMBL/GenBank/DDBJ databases">
        <title>YIM 132180 draft genome.</title>
        <authorList>
            <person name="Zhang K."/>
        </authorList>
    </citation>
    <scope>NUCLEOTIDE SEQUENCE [LARGE SCALE GENOMIC DNA]</scope>
    <source>
        <strain evidence="2 3">YIM 132180</strain>
    </source>
</reference>
<feature type="compositionally biased region" description="Basic and acidic residues" evidence="1">
    <location>
        <begin position="1"/>
        <end position="23"/>
    </location>
</feature>
<name>A0A7V7TY72_9HYPH</name>
<dbReference type="AlphaFoldDB" id="A0A7V7TY72"/>
<accession>A0A7V7TY72</accession>
<dbReference type="EMBL" id="VZDO01000002">
    <property type="protein sequence ID" value="KAB0682060.1"/>
    <property type="molecule type" value="Genomic_DNA"/>
</dbReference>
<comment type="caution">
    <text evidence="2">The sequence shown here is derived from an EMBL/GenBank/DDBJ whole genome shotgun (WGS) entry which is preliminary data.</text>
</comment>
<protein>
    <submittedName>
        <fullName evidence="2">Uncharacterized protein</fullName>
    </submittedName>
</protein>
<evidence type="ECO:0000256" key="1">
    <source>
        <dbReference type="SAM" id="MobiDB-lite"/>
    </source>
</evidence>
<feature type="region of interest" description="Disordered" evidence="1">
    <location>
        <begin position="1"/>
        <end position="26"/>
    </location>
</feature>
<evidence type="ECO:0000313" key="2">
    <source>
        <dbReference type="EMBL" id="KAB0682060.1"/>
    </source>
</evidence>
<dbReference type="RefSeq" id="WP_150968320.1">
    <property type="nucleotide sequence ID" value="NZ_VZDO01000002.1"/>
</dbReference>
<evidence type="ECO:0000313" key="3">
    <source>
        <dbReference type="Proteomes" id="UP000432089"/>
    </source>
</evidence>
<dbReference type="Proteomes" id="UP000432089">
    <property type="component" value="Unassembled WGS sequence"/>
</dbReference>
<keyword evidence="3" id="KW-1185">Reference proteome</keyword>